<organism evidence="2 3">
    <name type="scientific">Beauveria bassiana</name>
    <name type="common">White muscardine disease fungus</name>
    <name type="synonym">Tritirachium shiotae</name>
    <dbReference type="NCBI Taxonomy" id="176275"/>
    <lineage>
        <taxon>Eukaryota</taxon>
        <taxon>Fungi</taxon>
        <taxon>Dikarya</taxon>
        <taxon>Ascomycota</taxon>
        <taxon>Pezizomycotina</taxon>
        <taxon>Sordariomycetes</taxon>
        <taxon>Hypocreomycetidae</taxon>
        <taxon>Hypocreales</taxon>
        <taxon>Cordycipitaceae</taxon>
        <taxon>Beauveria</taxon>
    </lineage>
</organism>
<dbReference type="PANTHER" id="PTHR11096:SF0">
    <property type="entry name" value="RNA 3'-TERMINAL PHOSPHATE CYCLASE"/>
    <property type="match status" value="1"/>
</dbReference>
<evidence type="ECO:0000313" key="3">
    <source>
        <dbReference type="Proteomes" id="UP000235728"/>
    </source>
</evidence>
<dbReference type="GO" id="GO:0003963">
    <property type="term" value="F:RNA-3'-phosphate cyclase activity"/>
    <property type="evidence" value="ECO:0007669"/>
    <property type="project" value="TreeGrafter"/>
</dbReference>
<dbReference type="InterPro" id="IPR013792">
    <property type="entry name" value="RNA3'P_cycl/enolpyr_Trfase_a/b"/>
</dbReference>
<dbReference type="InterPro" id="IPR023797">
    <property type="entry name" value="RNA3'_phos_cyclase_dom"/>
</dbReference>
<dbReference type="OMA" id="HAKTARW"/>
<sequence>MKVKPIELDGRTGEGGGQLVRVAVGLAALTSQPVKITHVRGNREGGRGGVIKGLKVQHVTSIQWLADVTGAEVEGLSVGSQTLTFIPNKGPADLAGRSFEIRAETEAASALLILQAIFPFVLFAGNAKGEPLTLTIHGGTNVQWSLSYEYFDQVLMPALEERFSIRIDRELNKRSWSNGTTLPGSITLTIYPVPKGEKLRYSAPKRYVYPASYHVKTINISIIAPGHAHEQLQTHLFRNLGELYPDADLELKVVQDSGSDQKWNVLLVAESRDGIRWAKDILQGMPKKMKSSDTFISQLASSVCRDLHEEISLGGQVDEHLQDQLVAIQALCEGYSSFPRGEHPGDAEPEANLLGAMDSLSLSDDRVRKDKTHDPFGHGSMHTQTARWVASQLLPAAEFYNKGDIVKGAGFSL</sequence>
<dbReference type="PANTHER" id="PTHR11096">
    <property type="entry name" value="RNA 3' TERMINAL PHOSPHATE CYCLASE"/>
    <property type="match status" value="1"/>
</dbReference>
<protein>
    <submittedName>
        <fullName evidence="2">RNA 3'-terminal phosphate cyclase</fullName>
    </submittedName>
</protein>
<dbReference type="SUPFAM" id="SSF55205">
    <property type="entry name" value="EPT/RTPC-like"/>
    <property type="match status" value="1"/>
</dbReference>
<dbReference type="GO" id="GO:0005634">
    <property type="term" value="C:nucleus"/>
    <property type="evidence" value="ECO:0007669"/>
    <property type="project" value="TreeGrafter"/>
</dbReference>
<dbReference type="Gene3D" id="3.65.10.20">
    <property type="entry name" value="RNA 3'-terminal phosphate cyclase domain"/>
    <property type="match status" value="1"/>
</dbReference>
<dbReference type="AlphaFoldDB" id="A0A2N6NJP7"/>
<accession>A0A2N6NJP7</accession>
<dbReference type="InterPro" id="IPR036553">
    <property type="entry name" value="RPTC_insert"/>
</dbReference>
<evidence type="ECO:0000313" key="2">
    <source>
        <dbReference type="EMBL" id="PMB67513.1"/>
    </source>
</evidence>
<dbReference type="InterPro" id="IPR037136">
    <property type="entry name" value="RNA3'_phos_cyclase_dom_sf"/>
</dbReference>
<proteinExistence type="predicted"/>
<reference evidence="2 3" key="1">
    <citation type="journal article" date="2016" name="Appl. Microbiol. Biotechnol.">
        <title>Characterization of T-DNA insertion mutants with decreased virulence in the entomopathogenic fungus Beauveria bassiana JEF-007.</title>
        <authorList>
            <person name="Kim S."/>
            <person name="Lee S.J."/>
            <person name="Nai Y.S."/>
            <person name="Yu J.S."/>
            <person name="Lee M.R."/>
            <person name="Yang Y.T."/>
            <person name="Kim J.S."/>
        </authorList>
    </citation>
    <scope>NUCLEOTIDE SEQUENCE [LARGE SCALE GENOMIC DNA]</scope>
    <source>
        <strain evidence="2 3">JEF-007</strain>
    </source>
</reference>
<feature type="domain" description="RNA 3'-terminal phosphate cyclase" evidence="1">
    <location>
        <begin position="13"/>
        <end position="339"/>
    </location>
</feature>
<dbReference type="Proteomes" id="UP000235728">
    <property type="component" value="Unassembled WGS sequence"/>
</dbReference>
<name>A0A2N6NJP7_BEABA</name>
<dbReference type="Gene3D" id="3.30.360.20">
    <property type="entry name" value="RNA 3'-terminal phosphate cyclase, insert domain"/>
    <property type="match status" value="1"/>
</dbReference>
<evidence type="ECO:0000259" key="1">
    <source>
        <dbReference type="Pfam" id="PF01137"/>
    </source>
</evidence>
<dbReference type="InterPro" id="IPR000228">
    <property type="entry name" value="RNA3'_term_phos_cyc"/>
</dbReference>
<dbReference type="EMBL" id="MRVG01000007">
    <property type="protein sequence ID" value="PMB67513.1"/>
    <property type="molecule type" value="Genomic_DNA"/>
</dbReference>
<gene>
    <name evidence="2" type="primary">rtcA</name>
    <name evidence="2" type="ORF">BM221_007181</name>
</gene>
<dbReference type="Pfam" id="PF01137">
    <property type="entry name" value="RTC"/>
    <property type="match status" value="1"/>
</dbReference>
<comment type="caution">
    <text evidence="2">The sequence shown here is derived from an EMBL/GenBank/DDBJ whole genome shotgun (WGS) entry which is preliminary data.</text>
</comment>
<dbReference type="GO" id="GO:0006396">
    <property type="term" value="P:RNA processing"/>
    <property type="evidence" value="ECO:0007669"/>
    <property type="project" value="InterPro"/>
</dbReference>